<feature type="transmembrane region" description="Helical" evidence="1">
    <location>
        <begin position="250"/>
        <end position="269"/>
    </location>
</feature>
<feature type="transmembrane region" description="Helical" evidence="1">
    <location>
        <begin position="192"/>
        <end position="215"/>
    </location>
</feature>
<accession>A0A9D0Z9W3</accession>
<proteinExistence type="predicted"/>
<sequence>MALTLVVCCVCLVLSSMVLYVHDDLGWGSQSGLDLLSRGFDGENGRYLGNLLVLGLTRSQLFKTLFMGICLTLMTLLPAMNAPHERRTGAMLLMCCLMGALPTNIARQTLGWVSGFANYGTSATLIAAFLLPALALVSDFDPARAPRPAWWPALFVLGLAGALLMENVTIFFCVVPLGLYLYGLRRGVRAHGMLLCSLGAVCGAALMFSNSVYGVIFSGGDSYGRTISLLNAPLQALAACWNTFATDMVYPFLLDCIPMLLAFSVALLAQAVRERGANRSRLLAAARYYCICMPLWPIVQKLHPLYAPLRAYTPHLTAALCLLYAVSLGVVLLLSFPQGATRRRCLLLYLSVFVLVAPLSAVTPVGGRCFLPSYVIMALLCTLLMQEAFAGARLPHAHAALALVACFYAALWLHVYYFNARTQAERLAYLYEQVEQGAHSAVIAELPYPGYVWIASPYDPSEAMTFKRFYGLPEDLELTVISYPEWYTLRESK</sequence>
<evidence type="ECO:0000313" key="2">
    <source>
        <dbReference type="EMBL" id="HIQ71545.1"/>
    </source>
</evidence>
<gene>
    <name evidence="2" type="ORF">IAB73_04965</name>
</gene>
<feature type="transmembrane region" description="Helical" evidence="1">
    <location>
        <begin position="311"/>
        <end position="334"/>
    </location>
</feature>
<dbReference type="EMBL" id="DVFJ01000013">
    <property type="protein sequence ID" value="HIQ71545.1"/>
    <property type="molecule type" value="Genomic_DNA"/>
</dbReference>
<feature type="transmembrane region" description="Helical" evidence="1">
    <location>
        <begin position="61"/>
        <end position="79"/>
    </location>
</feature>
<dbReference type="Proteomes" id="UP000886887">
    <property type="component" value="Unassembled WGS sequence"/>
</dbReference>
<feature type="transmembrane region" description="Helical" evidence="1">
    <location>
        <begin position="281"/>
        <end position="299"/>
    </location>
</feature>
<dbReference type="AlphaFoldDB" id="A0A9D0Z9W3"/>
<protein>
    <submittedName>
        <fullName evidence="2">Uncharacterized protein</fullName>
    </submittedName>
</protein>
<evidence type="ECO:0000313" key="3">
    <source>
        <dbReference type="Proteomes" id="UP000886887"/>
    </source>
</evidence>
<comment type="caution">
    <text evidence="2">The sequence shown here is derived from an EMBL/GenBank/DDBJ whole genome shotgun (WGS) entry which is preliminary data.</text>
</comment>
<feature type="transmembrane region" description="Helical" evidence="1">
    <location>
        <begin position="346"/>
        <end position="365"/>
    </location>
</feature>
<name>A0A9D0Z9W3_9FIRM</name>
<feature type="transmembrane region" description="Helical" evidence="1">
    <location>
        <begin position="116"/>
        <end position="137"/>
    </location>
</feature>
<feature type="transmembrane region" description="Helical" evidence="1">
    <location>
        <begin position="149"/>
        <end position="180"/>
    </location>
</feature>
<keyword evidence="1" id="KW-0812">Transmembrane</keyword>
<organism evidence="2 3">
    <name type="scientific">Candidatus Onthenecus intestinigallinarum</name>
    <dbReference type="NCBI Taxonomy" id="2840875"/>
    <lineage>
        <taxon>Bacteria</taxon>
        <taxon>Bacillati</taxon>
        <taxon>Bacillota</taxon>
        <taxon>Clostridia</taxon>
        <taxon>Eubacteriales</taxon>
        <taxon>Candidatus Onthenecus</taxon>
    </lineage>
</organism>
<feature type="transmembrane region" description="Helical" evidence="1">
    <location>
        <begin position="399"/>
        <end position="418"/>
    </location>
</feature>
<keyword evidence="1" id="KW-0472">Membrane</keyword>
<evidence type="ECO:0000256" key="1">
    <source>
        <dbReference type="SAM" id="Phobius"/>
    </source>
</evidence>
<reference evidence="2" key="2">
    <citation type="journal article" date="2021" name="PeerJ">
        <title>Extensive microbial diversity within the chicken gut microbiome revealed by metagenomics and culture.</title>
        <authorList>
            <person name="Gilroy R."/>
            <person name="Ravi A."/>
            <person name="Getino M."/>
            <person name="Pursley I."/>
            <person name="Horton D.L."/>
            <person name="Alikhan N.F."/>
            <person name="Baker D."/>
            <person name="Gharbi K."/>
            <person name="Hall N."/>
            <person name="Watson M."/>
            <person name="Adriaenssens E.M."/>
            <person name="Foster-Nyarko E."/>
            <person name="Jarju S."/>
            <person name="Secka A."/>
            <person name="Antonio M."/>
            <person name="Oren A."/>
            <person name="Chaudhuri R.R."/>
            <person name="La Ragione R."/>
            <person name="Hildebrand F."/>
            <person name="Pallen M.J."/>
        </authorList>
    </citation>
    <scope>NUCLEOTIDE SEQUENCE</scope>
    <source>
        <strain evidence="2">ChiSxjej2B14-6234</strain>
    </source>
</reference>
<reference evidence="2" key="1">
    <citation type="submission" date="2020-10" db="EMBL/GenBank/DDBJ databases">
        <authorList>
            <person name="Gilroy R."/>
        </authorList>
    </citation>
    <scope>NUCLEOTIDE SEQUENCE</scope>
    <source>
        <strain evidence="2">ChiSxjej2B14-6234</strain>
    </source>
</reference>
<keyword evidence="1" id="KW-1133">Transmembrane helix</keyword>